<accession>B7K4T0</accession>
<sequence length="287" mass="32924">MAKSLQQIRQDLAAFEEKTTELAGLLNDLYRKHLTSLSQSVKQQLILAFYQICTQIYPDEFLKLSFNQREKLQGNLRQLARGIESKLLACLEIRPQIPQSTITEQILLQLSRTEDSSFELPNAESQSPISEIKNPEELVHWCQTIEQGISDSLDQLSHEANNYLQQAKIIPTNLPPQLIEMALQAEEVGMAAGGTPNILNLLVETNTQQPEEDEETEEEKQAKITKISAIRLRLPEIIFADATLSLELKEIRNLLEKLKKMRQNYRQTQREYAKAEAETAWRASWHE</sequence>
<dbReference type="STRING" id="41431.PCC8801_2580"/>
<dbReference type="EMBL" id="CP001287">
    <property type="protein sequence ID" value="ACK66586.1"/>
    <property type="molecule type" value="Genomic_DNA"/>
</dbReference>
<dbReference type="OrthoDB" id="421643at2"/>
<evidence type="ECO:0000256" key="1">
    <source>
        <dbReference type="SAM" id="Coils"/>
    </source>
</evidence>
<dbReference type="HOGENOM" id="CLU_079645_0_0_3"/>
<keyword evidence="1" id="KW-0175">Coiled coil</keyword>
<reference evidence="3" key="1">
    <citation type="journal article" date="2011" name="MBio">
        <title>Novel metabolic attributes of the genus Cyanothece, comprising a group of unicellular nitrogen-fixing Cyanobacteria.</title>
        <authorList>
            <person name="Bandyopadhyay A."/>
            <person name="Elvitigala T."/>
            <person name="Welsh E."/>
            <person name="Stockel J."/>
            <person name="Liberton M."/>
            <person name="Min H."/>
            <person name="Sherman L.A."/>
            <person name="Pakrasi H.B."/>
        </authorList>
    </citation>
    <scope>NUCLEOTIDE SEQUENCE [LARGE SCALE GENOMIC DNA]</scope>
    <source>
        <strain evidence="3">PCC 8801</strain>
    </source>
</reference>
<dbReference type="Proteomes" id="UP000008204">
    <property type="component" value="Chromosome"/>
</dbReference>
<proteinExistence type="predicted"/>
<dbReference type="AlphaFoldDB" id="B7K4T0"/>
<keyword evidence="3" id="KW-1185">Reference proteome</keyword>
<gene>
    <name evidence="2" type="ordered locus">PCC8801_2580</name>
</gene>
<name>B7K4T0_RIPO1</name>
<dbReference type="eggNOG" id="ENOG502ZCG7">
    <property type="taxonomic scope" value="Bacteria"/>
</dbReference>
<evidence type="ECO:0000313" key="3">
    <source>
        <dbReference type="Proteomes" id="UP000008204"/>
    </source>
</evidence>
<feature type="coiled-coil region" evidence="1">
    <location>
        <begin position="244"/>
        <end position="278"/>
    </location>
</feature>
<dbReference type="RefSeq" id="WP_012595853.1">
    <property type="nucleotide sequence ID" value="NC_011726.1"/>
</dbReference>
<organism evidence="2 3">
    <name type="scientific">Rippkaea orientalis (strain PCC 8801 / RF-1)</name>
    <name type="common">Cyanothece sp. (strain PCC 8801)</name>
    <dbReference type="NCBI Taxonomy" id="41431"/>
    <lineage>
        <taxon>Bacteria</taxon>
        <taxon>Bacillati</taxon>
        <taxon>Cyanobacteriota</taxon>
        <taxon>Cyanophyceae</taxon>
        <taxon>Oscillatoriophycideae</taxon>
        <taxon>Chroococcales</taxon>
        <taxon>Aphanothecaceae</taxon>
        <taxon>Rippkaea</taxon>
        <taxon>Rippkaea orientalis</taxon>
    </lineage>
</organism>
<evidence type="ECO:0000313" key="2">
    <source>
        <dbReference type="EMBL" id="ACK66586.1"/>
    </source>
</evidence>
<dbReference type="KEGG" id="cyp:PCC8801_2580"/>
<protein>
    <submittedName>
        <fullName evidence="2">Uncharacterized protein</fullName>
    </submittedName>
</protein>